<sequence length="196" mass="23085">MKIMMLSGITGSGKSTLFKKMMMNCEKLNFSSVFFLSAYHSQNACKDLEKSLKEFYETIEEFLATLERMEGKKEIGLLLENSMSNSFIENETTKELEERVLDRLNNYDTKQVFLQLEEDSIEKRSVLLTKKYRTPAWSAYLDSFHLNTQELTQMFKEKQIKLKQAHAKNDLEGFILNTTAMEWQDYVDKMIDFWQS</sequence>
<gene>
    <name evidence="1" type="ORF">BCR24_14680</name>
</gene>
<dbReference type="SUPFAM" id="SSF52540">
    <property type="entry name" value="P-loop containing nucleoside triphosphate hydrolases"/>
    <property type="match status" value="1"/>
</dbReference>
<dbReference type="EMBL" id="MIKC01000011">
    <property type="protein sequence ID" value="OEG22864.1"/>
    <property type="molecule type" value="Genomic_DNA"/>
</dbReference>
<accession>A0A1E5HD53</accession>
<name>A0A1E5HD53_9ENTE</name>
<dbReference type="AlphaFoldDB" id="A0A1E5HD53"/>
<dbReference type="InterPro" id="IPR027417">
    <property type="entry name" value="P-loop_NTPase"/>
</dbReference>
<reference evidence="2" key="1">
    <citation type="submission" date="2016-09" db="EMBL/GenBank/DDBJ databases">
        <authorList>
            <person name="Gulvik C.A."/>
        </authorList>
    </citation>
    <scope>NUCLEOTIDE SEQUENCE [LARGE SCALE GENOMIC DNA]</scope>
    <source>
        <strain evidence="2">LMG 26676</strain>
    </source>
</reference>
<dbReference type="RefSeq" id="WP_069639727.1">
    <property type="nucleotide sequence ID" value="NZ_JAFBEZ010000009.1"/>
</dbReference>
<evidence type="ECO:0000313" key="1">
    <source>
        <dbReference type="EMBL" id="OEG22864.1"/>
    </source>
</evidence>
<protein>
    <submittedName>
        <fullName evidence="1">Uncharacterized protein</fullName>
    </submittedName>
</protein>
<organism evidence="1 2">
    <name type="scientific">Enterococcus ureilyticus</name>
    <dbReference type="NCBI Taxonomy" id="1131292"/>
    <lineage>
        <taxon>Bacteria</taxon>
        <taxon>Bacillati</taxon>
        <taxon>Bacillota</taxon>
        <taxon>Bacilli</taxon>
        <taxon>Lactobacillales</taxon>
        <taxon>Enterococcaceae</taxon>
        <taxon>Enterococcus</taxon>
    </lineage>
</organism>
<dbReference type="STRING" id="1131292.BCR24_14680"/>
<keyword evidence="2" id="KW-1185">Reference proteome</keyword>
<comment type="caution">
    <text evidence="1">The sequence shown here is derived from an EMBL/GenBank/DDBJ whole genome shotgun (WGS) entry which is preliminary data.</text>
</comment>
<dbReference type="Proteomes" id="UP000094469">
    <property type="component" value="Unassembled WGS sequence"/>
</dbReference>
<dbReference type="Gene3D" id="3.40.50.300">
    <property type="entry name" value="P-loop containing nucleotide triphosphate hydrolases"/>
    <property type="match status" value="1"/>
</dbReference>
<proteinExistence type="predicted"/>
<evidence type="ECO:0000313" key="2">
    <source>
        <dbReference type="Proteomes" id="UP000094469"/>
    </source>
</evidence>